<dbReference type="Pfam" id="PF03713">
    <property type="entry name" value="DUF305"/>
    <property type="match status" value="1"/>
</dbReference>
<protein>
    <submittedName>
        <fullName evidence="3">DUF305 domain-containing protein</fullName>
    </submittedName>
</protein>
<keyword evidence="1" id="KW-0732">Signal</keyword>
<feature type="chain" id="PRO_5020290091" evidence="1">
    <location>
        <begin position="20"/>
        <end position="180"/>
    </location>
</feature>
<evidence type="ECO:0000256" key="1">
    <source>
        <dbReference type="SAM" id="SignalP"/>
    </source>
</evidence>
<reference evidence="3 4" key="1">
    <citation type="submission" date="2019-04" db="EMBL/GenBank/DDBJ databases">
        <title>Herbidospora sp. NEAU-GS14.nov., a novel actinomycete isolated from soil.</title>
        <authorList>
            <person name="Han L."/>
        </authorList>
    </citation>
    <scope>NUCLEOTIDE SEQUENCE [LARGE SCALE GENOMIC DNA]</scope>
    <source>
        <strain evidence="3 4">NEAU-GS14</strain>
    </source>
</reference>
<sequence>MRRLVLAALIFAVACTSEAPPPPPPPKPVVAVAAYNPTDVAWAQLMAAMNERMLKVLDLAPGRAADPVLADLAGSVGQGHRAELARLRAILTSAKAGPNPHEGHDMPGMPTPIVIEAAAKAKGKAFDRILVKSLKGHLDQSAMVTASEQKAGAAEEALDLAADMTAARTDQLAALSELAR</sequence>
<dbReference type="AlphaFoldDB" id="A0A4U3MAX2"/>
<dbReference type="PROSITE" id="PS51257">
    <property type="entry name" value="PROKAR_LIPOPROTEIN"/>
    <property type="match status" value="1"/>
</dbReference>
<evidence type="ECO:0000259" key="2">
    <source>
        <dbReference type="Pfam" id="PF03713"/>
    </source>
</evidence>
<feature type="domain" description="DUF305" evidence="2">
    <location>
        <begin position="39"/>
        <end position="178"/>
    </location>
</feature>
<dbReference type="InterPro" id="IPR012347">
    <property type="entry name" value="Ferritin-like"/>
</dbReference>
<dbReference type="Proteomes" id="UP000308705">
    <property type="component" value="Unassembled WGS sequence"/>
</dbReference>
<evidence type="ECO:0000313" key="4">
    <source>
        <dbReference type="Proteomes" id="UP000308705"/>
    </source>
</evidence>
<accession>A0A4U3MAX2</accession>
<dbReference type="InterPro" id="IPR005183">
    <property type="entry name" value="DUF305_CopM-like"/>
</dbReference>
<comment type="caution">
    <text evidence="3">The sequence shown here is derived from an EMBL/GenBank/DDBJ whole genome shotgun (WGS) entry which is preliminary data.</text>
</comment>
<dbReference type="Gene3D" id="1.20.1260.10">
    <property type="match status" value="1"/>
</dbReference>
<keyword evidence="4" id="KW-1185">Reference proteome</keyword>
<feature type="signal peptide" evidence="1">
    <location>
        <begin position="1"/>
        <end position="19"/>
    </location>
</feature>
<dbReference type="EMBL" id="SZQA01000023">
    <property type="protein sequence ID" value="TKK86131.1"/>
    <property type="molecule type" value="Genomic_DNA"/>
</dbReference>
<organism evidence="3 4">
    <name type="scientific">Herbidospora galbida</name>
    <dbReference type="NCBI Taxonomy" id="2575442"/>
    <lineage>
        <taxon>Bacteria</taxon>
        <taxon>Bacillati</taxon>
        <taxon>Actinomycetota</taxon>
        <taxon>Actinomycetes</taxon>
        <taxon>Streptosporangiales</taxon>
        <taxon>Streptosporangiaceae</taxon>
        <taxon>Herbidospora</taxon>
    </lineage>
</organism>
<proteinExistence type="predicted"/>
<dbReference type="RefSeq" id="WP_137249192.1">
    <property type="nucleotide sequence ID" value="NZ_SZQA01000023.1"/>
</dbReference>
<name>A0A4U3MAX2_9ACTN</name>
<dbReference type="OrthoDB" id="3538028at2"/>
<gene>
    <name evidence="3" type="ORF">FDA94_23255</name>
</gene>
<evidence type="ECO:0000313" key="3">
    <source>
        <dbReference type="EMBL" id="TKK86131.1"/>
    </source>
</evidence>